<dbReference type="Proteomes" id="UP001345013">
    <property type="component" value="Unassembled WGS sequence"/>
</dbReference>
<evidence type="ECO:0000313" key="1">
    <source>
        <dbReference type="EMBL" id="KAK5097399.1"/>
    </source>
</evidence>
<comment type="caution">
    <text evidence="1">The sequence shown here is derived from an EMBL/GenBank/DDBJ whole genome shotgun (WGS) entry which is preliminary data.</text>
</comment>
<reference evidence="1 2" key="1">
    <citation type="submission" date="2023-08" db="EMBL/GenBank/DDBJ databases">
        <title>Black Yeasts Isolated from many extreme environments.</title>
        <authorList>
            <person name="Coleine C."/>
            <person name="Stajich J.E."/>
            <person name="Selbmann L."/>
        </authorList>
    </citation>
    <scope>NUCLEOTIDE SEQUENCE [LARGE SCALE GENOMIC DNA]</scope>
    <source>
        <strain evidence="1 2">CCFEE 5885</strain>
    </source>
</reference>
<keyword evidence="2" id="KW-1185">Reference proteome</keyword>
<sequence length="164" mass="17854">MVAAAVARQAVNAAFTNRSKDVIVAANKVDAHGNVESVTSQAYVLNGKAYFGAYTDTGMTYPESATKFEEQYSKDAIRELSALNSVIYNDIRDVFVNIHSSCKDFNDKHMSDMVLIANQQIEYCTASINTLVKEGSSACLKAQIAIPGDSNLANHSKEIKQAKH</sequence>
<evidence type="ECO:0000313" key="2">
    <source>
        <dbReference type="Proteomes" id="UP001345013"/>
    </source>
</evidence>
<protein>
    <submittedName>
        <fullName evidence="1">Uncharacterized protein</fullName>
    </submittedName>
</protein>
<organism evidence="1 2">
    <name type="scientific">Lithohypha guttulata</name>
    <dbReference type="NCBI Taxonomy" id="1690604"/>
    <lineage>
        <taxon>Eukaryota</taxon>
        <taxon>Fungi</taxon>
        <taxon>Dikarya</taxon>
        <taxon>Ascomycota</taxon>
        <taxon>Pezizomycotina</taxon>
        <taxon>Eurotiomycetes</taxon>
        <taxon>Chaetothyriomycetidae</taxon>
        <taxon>Chaetothyriales</taxon>
        <taxon>Trichomeriaceae</taxon>
        <taxon>Lithohypha</taxon>
    </lineage>
</organism>
<accession>A0ABR0KII3</accession>
<name>A0ABR0KII3_9EURO</name>
<gene>
    <name evidence="1" type="ORF">LTR24_002269</name>
</gene>
<dbReference type="EMBL" id="JAVRRG010000018">
    <property type="protein sequence ID" value="KAK5097399.1"/>
    <property type="molecule type" value="Genomic_DNA"/>
</dbReference>
<proteinExistence type="predicted"/>